<sequence>MTLTVAEINGYTTTVDVLIFVNVIVELYLLFNIIFNSDSLSKAFTRTLLFAQFSLISLNVLFFILKPFVILPDVLLVPAGFFKLSGLTSRTIMTLLVVFFCFLVDTLIIITWERYFALLAIENNSKVVRYRIIVYCVTFIIDTASNLGYVYSTFGLTGELAVDELHTKSTLEMKEYLKLRQPNIVAFVDASTSVYIDVIVSGIIAFFGRGISTYCAVHSLKKYIHGKMLSSFTKNKLKLMTLVALSQAIVIVLVGILPCYGLMITGAIIPTYEYAEEIFLICWLIVMQMPLAIACITIYTVKPYQNALRKVLCMVYLKIFRKSVICVLQFVYIKLVLENGMYPKYRLRQRRIHNR</sequence>
<feature type="transmembrane region" description="Helical" evidence="1">
    <location>
        <begin position="278"/>
        <end position="299"/>
    </location>
</feature>
<keyword evidence="1" id="KW-1133">Transmembrane helix</keyword>
<name>A0A7E4ZUI6_PANRE</name>
<reference evidence="2" key="1">
    <citation type="journal article" date="2013" name="Genetics">
        <title>The draft genome and transcriptome of Panagrellus redivivus are shaped by the harsh demands of a free-living lifestyle.</title>
        <authorList>
            <person name="Srinivasan J."/>
            <person name="Dillman A.R."/>
            <person name="Macchietto M.G."/>
            <person name="Heikkinen L."/>
            <person name="Lakso M."/>
            <person name="Fracchia K.M."/>
            <person name="Antoshechkin I."/>
            <person name="Mortazavi A."/>
            <person name="Wong G."/>
            <person name="Sternberg P.W."/>
        </authorList>
    </citation>
    <scope>NUCLEOTIDE SEQUENCE [LARGE SCALE GENOMIC DNA]</scope>
    <source>
        <strain evidence="2">MT8872</strain>
    </source>
</reference>
<protein>
    <submittedName>
        <fullName evidence="3">G protein-coupled receptor</fullName>
    </submittedName>
</protein>
<feature type="transmembrane region" description="Helical" evidence="1">
    <location>
        <begin position="47"/>
        <end position="71"/>
    </location>
</feature>
<feature type="transmembrane region" description="Helical" evidence="1">
    <location>
        <begin position="17"/>
        <end position="35"/>
    </location>
</feature>
<reference evidence="3" key="2">
    <citation type="submission" date="2020-10" db="UniProtKB">
        <authorList>
            <consortium name="WormBaseParasite"/>
        </authorList>
    </citation>
    <scope>IDENTIFICATION</scope>
</reference>
<feature type="transmembrane region" description="Helical" evidence="1">
    <location>
        <begin position="132"/>
        <end position="151"/>
    </location>
</feature>
<feature type="transmembrane region" description="Helical" evidence="1">
    <location>
        <begin position="194"/>
        <end position="218"/>
    </location>
</feature>
<dbReference type="InterPro" id="IPR019422">
    <property type="entry name" value="7TM_GPCR_serpentine_rcpt_Srh"/>
</dbReference>
<keyword evidence="1" id="KW-0472">Membrane</keyword>
<dbReference type="WBParaSite" id="Pan_g18105.t1">
    <property type="protein sequence ID" value="Pan_g18105.t1"/>
    <property type="gene ID" value="Pan_g18105"/>
</dbReference>
<keyword evidence="2" id="KW-1185">Reference proteome</keyword>
<feature type="transmembrane region" description="Helical" evidence="1">
    <location>
        <begin position="239"/>
        <end position="272"/>
    </location>
</feature>
<evidence type="ECO:0000256" key="1">
    <source>
        <dbReference type="SAM" id="Phobius"/>
    </source>
</evidence>
<proteinExistence type="predicted"/>
<dbReference type="AlphaFoldDB" id="A0A7E4ZUI6"/>
<accession>A0A7E4ZUI6</accession>
<evidence type="ECO:0000313" key="3">
    <source>
        <dbReference type="WBParaSite" id="Pan_g18105.t1"/>
    </source>
</evidence>
<organism evidence="2 3">
    <name type="scientific">Panagrellus redivivus</name>
    <name type="common">Microworm</name>
    <dbReference type="NCBI Taxonomy" id="6233"/>
    <lineage>
        <taxon>Eukaryota</taxon>
        <taxon>Metazoa</taxon>
        <taxon>Ecdysozoa</taxon>
        <taxon>Nematoda</taxon>
        <taxon>Chromadorea</taxon>
        <taxon>Rhabditida</taxon>
        <taxon>Tylenchina</taxon>
        <taxon>Panagrolaimomorpha</taxon>
        <taxon>Panagrolaimoidea</taxon>
        <taxon>Panagrolaimidae</taxon>
        <taxon>Panagrellus</taxon>
    </lineage>
</organism>
<feature type="transmembrane region" description="Helical" evidence="1">
    <location>
        <begin position="91"/>
        <end position="112"/>
    </location>
</feature>
<dbReference type="Pfam" id="PF10318">
    <property type="entry name" value="7TM_GPCR_Srh"/>
    <property type="match status" value="1"/>
</dbReference>
<evidence type="ECO:0000313" key="2">
    <source>
        <dbReference type="Proteomes" id="UP000492821"/>
    </source>
</evidence>
<keyword evidence="1" id="KW-0812">Transmembrane</keyword>
<dbReference type="Proteomes" id="UP000492821">
    <property type="component" value="Unassembled WGS sequence"/>
</dbReference>